<evidence type="ECO:0000256" key="5">
    <source>
        <dbReference type="ARBA" id="ARBA00022676"/>
    </source>
</evidence>
<dbReference type="UniPathway" id="UPA00378"/>
<keyword evidence="8" id="KW-0479">Metal-binding</keyword>
<evidence type="ECO:0000256" key="3">
    <source>
        <dbReference type="ARBA" id="ARBA00004922"/>
    </source>
</evidence>
<comment type="subcellular location">
    <subcellularLocation>
        <location evidence="2">Golgi apparatus membrane</location>
        <topology evidence="2">Single-pass type II membrane protein</topology>
    </subcellularLocation>
</comment>
<sequence length="851" mass="97682">MKAKSTETKMEISTKENTSSECPFDLNLCKKALVALKQIINNAQQGHKQLLDESIPISLYLHVHKIPRCTYLRLSSELPHPFIQQSTRDVCLFVRDDDVNGREYEATVRRYKSMIDQFKLPFNIEIMTLKQINQELIPYEAKRKLCARYDLFLADRRIMTSLMRGQLLGKHFRSHGKMPLGINVFNKDFKQRLISLCSSISGRMAGTGPLFSMQFTTVKQSIDHGIENLTTICQTIGKELPGSWLNIDHAYFYGNNLQSLPIYYSKHNKNDVSKLNLPITSQNELTQIGELSTVEKNLNVIVEANGNVHLTKKNKLSNNVTKKKSTKRLQKTWIKGVQTHRTTNSKPKKEKTKGAEDEPVFNAENKPVVDTEFVKRVASTRLAKKNEKPKHIEQNFASKPAPRAEKRKRLLAAAKEVLNDNNNDDSVPTLVDDSEERKIKSGGRNDEVLALMENMQICDYELLENIKGFPGSANNNELRSPTTTKIIRAGQTTNISSLSEPLLTKKDVLLPIVVFACNRARALQVHIEALLRIRNNSDLNPIIVSLDCHDKETLQVAKSFGDKIKEIIELPDLGPLIVPPKDHLLSGYYKISRHYGYSLNYVLNTLNYEAIIITEDDLEVSIDFLDYFQALYPLLKYDKTLWCISAWNDNGIDKKIDRQANLLHRSDFFPGLGWLLTKTVWNEIRDNWPQGFWDDWMRKPEQRRDRACIRPEVSRTGISPEGKRGVSGGQFYDHYLRKIIKNSDPIDWKSIDVSYLIKERYDKKFQAFIDTCPVITLSDLNKMNSDMTCAKLRYSNNEEFVTIAKALELMTDLKSNVPRTAYRGVVQCRHDKTRIYITPSQQPWQSYNVTN</sequence>
<comment type="cofactor">
    <cofactor evidence="1">
        <name>Mn(2+)</name>
        <dbReference type="ChEBI" id="CHEBI:29035"/>
    </cofactor>
</comment>
<dbReference type="InterPro" id="IPR004139">
    <property type="entry name" value="Glyco_trans_13"/>
</dbReference>
<dbReference type="EC" id="2.4.1.101" evidence="15"/>
<evidence type="ECO:0000256" key="13">
    <source>
        <dbReference type="ARBA" id="ARBA00023211"/>
    </source>
</evidence>
<dbReference type="InterPro" id="IPR028364">
    <property type="entry name" value="Ribosomal_uL1/biogenesis"/>
</dbReference>
<feature type="region of interest" description="Disordered" evidence="18">
    <location>
        <begin position="316"/>
        <end position="357"/>
    </location>
</feature>
<comment type="caution">
    <text evidence="19">The sequence shown here is derived from an EMBL/GenBank/DDBJ whole genome shotgun (WGS) entry which is preliminary data.</text>
</comment>
<dbReference type="InterPro" id="IPR023674">
    <property type="entry name" value="Ribosomal_uL1-like"/>
</dbReference>
<dbReference type="Gene3D" id="3.40.50.790">
    <property type="match status" value="1"/>
</dbReference>
<dbReference type="Gene3D" id="3.90.550.10">
    <property type="entry name" value="Spore Coat Polysaccharide Biosynthesis Protein SpsA, Chain A"/>
    <property type="match status" value="1"/>
</dbReference>
<dbReference type="PANTHER" id="PTHR10468">
    <property type="entry name" value="PROTEIN O-LINKED-MANNOSE BETA-1,2-N-ACETYLGLUCOSAMINYLTRANSFERASE 1/ALPHA-1,3-MANNOSYL-GLYCOPROTEIN 2-BETA-N-ACETYLGLUCOSAMINYLTRANSFERASE"/>
    <property type="match status" value="1"/>
</dbReference>
<evidence type="ECO:0000313" key="19">
    <source>
        <dbReference type="EMBL" id="CAF3685811.1"/>
    </source>
</evidence>
<reference evidence="19" key="1">
    <citation type="submission" date="2021-02" db="EMBL/GenBank/DDBJ databases">
        <authorList>
            <person name="Nowell W R."/>
        </authorList>
    </citation>
    <scope>NUCLEOTIDE SEQUENCE</scope>
</reference>
<dbReference type="GO" id="GO:0003827">
    <property type="term" value="F:alpha-1,3-mannosylglycoprotein 2-beta-N-acetylglucosaminyltransferase activity"/>
    <property type="evidence" value="ECO:0007669"/>
    <property type="project" value="UniProtKB-EC"/>
</dbReference>
<keyword evidence="11" id="KW-0333">Golgi apparatus</keyword>
<feature type="compositionally biased region" description="Basic residues" evidence="18">
    <location>
        <begin position="316"/>
        <end position="330"/>
    </location>
</feature>
<proteinExistence type="inferred from homology"/>
<evidence type="ECO:0000256" key="12">
    <source>
        <dbReference type="ARBA" id="ARBA00023136"/>
    </source>
</evidence>
<keyword evidence="7" id="KW-0812">Transmembrane</keyword>
<dbReference type="Proteomes" id="UP000663865">
    <property type="component" value="Unassembled WGS sequence"/>
</dbReference>
<dbReference type="Pfam" id="PF03071">
    <property type="entry name" value="GNT-I"/>
    <property type="match status" value="1"/>
</dbReference>
<comment type="similarity">
    <text evidence="4">Belongs to the glycosyltransferase 13 family.</text>
</comment>
<keyword evidence="6" id="KW-0808">Transferase</keyword>
<comment type="catalytic activity">
    <reaction evidence="17">
        <text>N(4)-(alpha-D-Man-(1-&gt;3)-[alpha-D-Man-(1-&gt;3)-[alpha-D-Man-(1-&gt;6)]-alpha-D-Man-(1-&gt;6)]-beta-D-Man-(1-&gt;4)-beta-D-GlcNAc-(1-&gt;4)-beta-D-GlcNAc)-L-asparaginyl-[protein] (N-glucan mannose isomer 5A1,2) + UDP-N-acetyl-alpha-D-glucosamine = N(4)-{beta-D-GlcNAc-(1-&gt;2)-alpha-D-Man-(1-&gt;3)-[alpha-D-Man-(1-&gt;3)-[alpha-D-Man-(1-&gt;6)]-alpha-D-Man-(1-&gt;6)]-beta-D-Man-(1-&gt;4)-beta-D-GlcNAc-(1-&gt;4)-beta-D-GlcNAc}-L-asparaginyl-[protein] + UDP + H(+)</text>
        <dbReference type="Rhea" id="RHEA:11456"/>
        <dbReference type="Rhea" id="RHEA-COMP:14367"/>
        <dbReference type="Rhea" id="RHEA-COMP:14368"/>
        <dbReference type="ChEBI" id="CHEBI:15378"/>
        <dbReference type="ChEBI" id="CHEBI:57705"/>
        <dbReference type="ChEBI" id="CHEBI:58223"/>
        <dbReference type="ChEBI" id="CHEBI:59087"/>
        <dbReference type="ChEBI" id="CHEBI:60625"/>
        <dbReference type="EC" id="2.4.1.101"/>
    </reaction>
</comment>
<keyword evidence="12" id="KW-0472">Membrane</keyword>
<dbReference type="InterPro" id="IPR029044">
    <property type="entry name" value="Nucleotide-diphossugar_trans"/>
</dbReference>
<evidence type="ECO:0000256" key="4">
    <source>
        <dbReference type="ARBA" id="ARBA00006492"/>
    </source>
</evidence>
<dbReference type="InterPro" id="IPR016095">
    <property type="entry name" value="Ribosomal_uL1_3-a/b-sand"/>
</dbReference>
<dbReference type="GO" id="GO:0006487">
    <property type="term" value="P:protein N-linked glycosylation"/>
    <property type="evidence" value="ECO:0007669"/>
    <property type="project" value="TreeGrafter"/>
</dbReference>
<dbReference type="InterPro" id="IPR052261">
    <property type="entry name" value="Glycosyltransferase_13"/>
</dbReference>
<keyword evidence="13" id="KW-0464">Manganese</keyword>
<evidence type="ECO:0000313" key="20">
    <source>
        <dbReference type="Proteomes" id="UP000663865"/>
    </source>
</evidence>
<evidence type="ECO:0000256" key="15">
    <source>
        <dbReference type="ARBA" id="ARBA00038949"/>
    </source>
</evidence>
<dbReference type="EMBL" id="CAJNYV010004654">
    <property type="protein sequence ID" value="CAF3685811.1"/>
    <property type="molecule type" value="Genomic_DNA"/>
</dbReference>
<evidence type="ECO:0000256" key="14">
    <source>
        <dbReference type="ARBA" id="ARBA00037706"/>
    </source>
</evidence>
<dbReference type="PANTHER" id="PTHR10468:SF0">
    <property type="entry name" value="ALPHA-1,3-MANNOSYL-GLYCOPROTEIN 2-BETA-N-ACETYLGLUCOSAMINYLTRANSFERASE"/>
    <property type="match status" value="1"/>
</dbReference>
<dbReference type="GO" id="GO:0046872">
    <property type="term" value="F:metal ion binding"/>
    <property type="evidence" value="ECO:0007669"/>
    <property type="project" value="UniProtKB-KW"/>
</dbReference>
<dbReference type="GO" id="GO:0000139">
    <property type="term" value="C:Golgi membrane"/>
    <property type="evidence" value="ECO:0007669"/>
    <property type="project" value="UniProtKB-SubCell"/>
</dbReference>
<protein>
    <recommendedName>
        <fullName evidence="15">alpha-1,3-mannosyl-glycoprotein 2-beta-N-acetylglucosaminyltransferase</fullName>
        <ecNumber evidence="15">2.4.1.101</ecNumber>
    </recommendedName>
    <alternativeName>
        <fullName evidence="16">N-glycosyl-oligosaccharide-glycoprotein N-acetylglucosaminyltransferase I</fullName>
    </alternativeName>
</protein>
<accession>A0A818TM51</accession>
<comment type="pathway">
    <text evidence="3">Protein modification; protein glycosylation.</text>
</comment>
<evidence type="ECO:0000256" key="7">
    <source>
        <dbReference type="ARBA" id="ARBA00022692"/>
    </source>
</evidence>
<evidence type="ECO:0000256" key="10">
    <source>
        <dbReference type="ARBA" id="ARBA00022989"/>
    </source>
</evidence>
<evidence type="ECO:0000256" key="9">
    <source>
        <dbReference type="ARBA" id="ARBA00022968"/>
    </source>
</evidence>
<comment type="function">
    <text evidence="14">Initiates complex N-linked carbohydrate formation. Essential for the conversion of high-mannose to hybrid and complex N-glycans.</text>
</comment>
<dbReference type="SUPFAM" id="SSF53448">
    <property type="entry name" value="Nucleotide-diphospho-sugar transferases"/>
    <property type="match status" value="1"/>
</dbReference>
<name>A0A818TM51_9BILA</name>
<evidence type="ECO:0000256" key="1">
    <source>
        <dbReference type="ARBA" id="ARBA00001936"/>
    </source>
</evidence>
<keyword evidence="9" id="KW-0735">Signal-anchor</keyword>
<evidence type="ECO:0000256" key="8">
    <source>
        <dbReference type="ARBA" id="ARBA00022723"/>
    </source>
</evidence>
<dbReference type="AlphaFoldDB" id="A0A818TM51"/>
<evidence type="ECO:0000256" key="18">
    <source>
        <dbReference type="SAM" id="MobiDB-lite"/>
    </source>
</evidence>
<evidence type="ECO:0000256" key="6">
    <source>
        <dbReference type="ARBA" id="ARBA00022679"/>
    </source>
</evidence>
<dbReference type="Pfam" id="PF00687">
    <property type="entry name" value="Ribosomal_L1"/>
    <property type="match status" value="1"/>
</dbReference>
<gene>
    <name evidence="19" type="ORF">KIK155_LOCUS25653</name>
</gene>
<keyword evidence="10" id="KW-1133">Transmembrane helix</keyword>
<dbReference type="FunFam" id="3.90.550.10:FF:000252">
    <property type="entry name" value="Protein O-linked-mannose beta-1,2-N-acetylglucosaminyltransferase 1"/>
    <property type="match status" value="1"/>
</dbReference>
<dbReference type="SUPFAM" id="SSF56808">
    <property type="entry name" value="Ribosomal protein L1"/>
    <property type="match status" value="1"/>
</dbReference>
<evidence type="ECO:0000256" key="2">
    <source>
        <dbReference type="ARBA" id="ARBA00004323"/>
    </source>
</evidence>
<organism evidence="19 20">
    <name type="scientific">Rotaria socialis</name>
    <dbReference type="NCBI Taxonomy" id="392032"/>
    <lineage>
        <taxon>Eukaryota</taxon>
        <taxon>Metazoa</taxon>
        <taxon>Spiralia</taxon>
        <taxon>Gnathifera</taxon>
        <taxon>Rotifera</taxon>
        <taxon>Eurotatoria</taxon>
        <taxon>Bdelloidea</taxon>
        <taxon>Philodinida</taxon>
        <taxon>Philodinidae</taxon>
        <taxon>Rotaria</taxon>
    </lineage>
</organism>
<dbReference type="Gene3D" id="3.10.180.20">
    <property type="entry name" value="N-Acetylglucosaminyltransferase I, Domain 2"/>
    <property type="match status" value="1"/>
</dbReference>
<keyword evidence="5" id="KW-0328">Glycosyltransferase</keyword>
<evidence type="ECO:0000256" key="16">
    <source>
        <dbReference type="ARBA" id="ARBA00041712"/>
    </source>
</evidence>
<evidence type="ECO:0000256" key="17">
    <source>
        <dbReference type="ARBA" id="ARBA00049421"/>
    </source>
</evidence>
<evidence type="ECO:0000256" key="11">
    <source>
        <dbReference type="ARBA" id="ARBA00023034"/>
    </source>
</evidence>